<feature type="domain" description="Transposase MuDR plant" evidence="1">
    <location>
        <begin position="88"/>
        <end position="144"/>
    </location>
</feature>
<dbReference type="PANTHER" id="PTHR31973:SF195">
    <property type="entry name" value="MUDR FAMILY TRANSPOSASE"/>
    <property type="match status" value="1"/>
</dbReference>
<accession>A0A0A9D7Z0</accession>
<name>A0A0A9D7Z0_ARUDO</name>
<dbReference type="Pfam" id="PF03108">
    <property type="entry name" value="DBD_Tnp_Mut"/>
    <property type="match status" value="1"/>
</dbReference>
<sequence>MVAWSNLGIEPRDEEGRVVPVSDDAMYVLLGLREEDERNKQQQGAGTASNVGGTDRADGAAIVVDDSILEEQYIFYDKDNSQFYLDAKFPTMTDFRMALRQYAINEEFDMGTEKSDKTRFRGFCNGEGYGWRIVGHIMPDNRTIRVTKISDEHDCTSSSRIRTSMASQAWVADKAIHILRKTPNIGTKELQKQLQDEHNVTIS</sequence>
<dbReference type="PANTHER" id="PTHR31973">
    <property type="entry name" value="POLYPROTEIN, PUTATIVE-RELATED"/>
    <property type="match status" value="1"/>
</dbReference>
<organism evidence="2">
    <name type="scientific">Arundo donax</name>
    <name type="common">Giant reed</name>
    <name type="synonym">Donax arundinaceus</name>
    <dbReference type="NCBI Taxonomy" id="35708"/>
    <lineage>
        <taxon>Eukaryota</taxon>
        <taxon>Viridiplantae</taxon>
        <taxon>Streptophyta</taxon>
        <taxon>Embryophyta</taxon>
        <taxon>Tracheophyta</taxon>
        <taxon>Spermatophyta</taxon>
        <taxon>Magnoliopsida</taxon>
        <taxon>Liliopsida</taxon>
        <taxon>Poales</taxon>
        <taxon>Poaceae</taxon>
        <taxon>PACMAD clade</taxon>
        <taxon>Arundinoideae</taxon>
        <taxon>Arundineae</taxon>
        <taxon>Arundo</taxon>
    </lineage>
</organism>
<dbReference type="EMBL" id="GBRH01216120">
    <property type="protein sequence ID" value="JAD81775.1"/>
    <property type="molecule type" value="Transcribed_RNA"/>
</dbReference>
<evidence type="ECO:0000313" key="2">
    <source>
        <dbReference type="EMBL" id="JAD81775.1"/>
    </source>
</evidence>
<reference evidence="2" key="2">
    <citation type="journal article" date="2015" name="Data Brief">
        <title>Shoot transcriptome of the giant reed, Arundo donax.</title>
        <authorList>
            <person name="Barrero R.A."/>
            <person name="Guerrero F.D."/>
            <person name="Moolhuijzen P."/>
            <person name="Goolsby J.A."/>
            <person name="Tidwell J."/>
            <person name="Bellgard S.E."/>
            <person name="Bellgard M.I."/>
        </authorList>
    </citation>
    <scope>NUCLEOTIDE SEQUENCE</scope>
    <source>
        <tissue evidence="2">Shoot tissue taken approximately 20 cm above the soil surface</tissue>
    </source>
</reference>
<proteinExistence type="predicted"/>
<dbReference type="AlphaFoldDB" id="A0A0A9D7Z0"/>
<protein>
    <recommendedName>
        <fullName evidence="1">Transposase MuDR plant domain-containing protein</fullName>
    </recommendedName>
</protein>
<dbReference type="InterPro" id="IPR004332">
    <property type="entry name" value="Transposase_MuDR"/>
</dbReference>
<evidence type="ECO:0000259" key="1">
    <source>
        <dbReference type="Pfam" id="PF03108"/>
    </source>
</evidence>
<reference evidence="2" key="1">
    <citation type="submission" date="2014-09" db="EMBL/GenBank/DDBJ databases">
        <authorList>
            <person name="Magalhaes I.L.F."/>
            <person name="Oliveira U."/>
            <person name="Santos F.R."/>
            <person name="Vidigal T.H.D.A."/>
            <person name="Brescovit A.D."/>
            <person name="Santos A.J."/>
        </authorList>
    </citation>
    <scope>NUCLEOTIDE SEQUENCE</scope>
    <source>
        <tissue evidence="2">Shoot tissue taken approximately 20 cm above the soil surface</tissue>
    </source>
</reference>